<evidence type="ECO:0000313" key="1">
    <source>
        <dbReference type="EMBL" id="OEE71661.1"/>
    </source>
</evidence>
<comment type="caution">
    <text evidence="1">The sequence shown here is derived from an EMBL/GenBank/DDBJ whole genome shotgun (WGS) entry which is preliminary data.</text>
</comment>
<proteinExistence type="predicted"/>
<dbReference type="RefSeq" id="WP_017052722.1">
    <property type="nucleotide sequence ID" value="NZ_AJYW02000285.1"/>
</dbReference>
<accession>A0A1E5CP19</accession>
<dbReference type="AlphaFoldDB" id="A0A1E5CP19"/>
<keyword evidence="2" id="KW-1185">Reference proteome</keyword>
<gene>
    <name evidence="1" type="ORF">A130_07710</name>
</gene>
<sequence>MLNDSKPFILNYATERVHSNVPTLDGHYCDTEHMWVDDESNTPIINLVDKNCSELLTKTNVQVESDDQSYALEMQTKTKVEVERDDNDINLCHLTELLTKTDVIQESDDNSHSFGMS</sequence>
<evidence type="ECO:0000313" key="2">
    <source>
        <dbReference type="Proteomes" id="UP000094165"/>
    </source>
</evidence>
<dbReference type="EMBL" id="AJYW02000285">
    <property type="protein sequence ID" value="OEE71661.1"/>
    <property type="molecule type" value="Genomic_DNA"/>
</dbReference>
<dbReference type="Proteomes" id="UP000094165">
    <property type="component" value="Unassembled WGS sequence"/>
</dbReference>
<name>A0A1E5CP19_9VIBR</name>
<reference evidence="1 2" key="1">
    <citation type="journal article" date="2012" name="Science">
        <title>Ecological populations of bacteria act as socially cohesive units of antibiotic production and resistance.</title>
        <authorList>
            <person name="Cordero O.X."/>
            <person name="Wildschutte H."/>
            <person name="Kirkup B."/>
            <person name="Proehl S."/>
            <person name="Ngo L."/>
            <person name="Hussain F."/>
            <person name="Le Roux F."/>
            <person name="Mincer T."/>
            <person name="Polz M.F."/>
        </authorList>
    </citation>
    <scope>NUCLEOTIDE SEQUENCE [LARGE SCALE GENOMIC DNA]</scope>
    <source>
        <strain evidence="1 2">FF-238</strain>
    </source>
</reference>
<protein>
    <submittedName>
        <fullName evidence="1">Uncharacterized protein</fullName>
    </submittedName>
</protein>
<organism evidence="1 2">
    <name type="scientific">Vibrio genomosp. F6 str. FF-238</name>
    <dbReference type="NCBI Taxonomy" id="1191298"/>
    <lineage>
        <taxon>Bacteria</taxon>
        <taxon>Pseudomonadati</taxon>
        <taxon>Pseudomonadota</taxon>
        <taxon>Gammaproteobacteria</taxon>
        <taxon>Vibrionales</taxon>
        <taxon>Vibrionaceae</taxon>
        <taxon>Vibrio</taxon>
    </lineage>
</organism>